<dbReference type="Proteomes" id="UP000664169">
    <property type="component" value="Unassembled WGS sequence"/>
</dbReference>
<keyword evidence="3 5" id="KW-0853">WD repeat</keyword>
<keyword evidence="2" id="KW-0963">Cytoplasm</keyword>
<dbReference type="OrthoDB" id="366230at2759"/>
<comment type="caution">
    <text evidence="7">The sequence shown here is derived from an EMBL/GenBank/DDBJ whole genome shotgun (WGS) entry which is preliminary data.</text>
</comment>
<evidence type="ECO:0000313" key="8">
    <source>
        <dbReference type="Proteomes" id="UP000664169"/>
    </source>
</evidence>
<name>A0A8H3FFZ7_9LECA</name>
<dbReference type="GO" id="GO:0045503">
    <property type="term" value="F:dynein light chain binding"/>
    <property type="evidence" value="ECO:0007669"/>
    <property type="project" value="TreeGrafter"/>
</dbReference>
<dbReference type="AlphaFoldDB" id="A0A8H3FFZ7"/>
<dbReference type="SUPFAM" id="SSF50978">
    <property type="entry name" value="WD40 repeat-like"/>
    <property type="match status" value="1"/>
</dbReference>
<evidence type="ECO:0000256" key="4">
    <source>
        <dbReference type="ARBA" id="ARBA00022737"/>
    </source>
</evidence>
<dbReference type="Gene3D" id="2.130.10.10">
    <property type="entry name" value="YVTN repeat-like/Quinoprotein amine dehydrogenase"/>
    <property type="match status" value="2"/>
</dbReference>
<sequence>MNIEQRKQEILAKRAKLAELRKAREQRGDTKPKQDSLLPNAPDTGTLTLPANQDSRRRELDDLIERLVDRPVGLSREDSPAGKVSSRPSSTGRGSLSPGSHDERNPQTPPRGRATYTQSQATQTVSDGEYFADIPSEVTSLHPPPPKQDVLMYSVGVQTNETGGKDASYSDEEDRDSSLNRSPRSHLRSSRKEKEREDKLRQQLREEIEEELKNLKLSANSNGDTKENLVDKSTTHNGFFNRALTSEEMEVVVASDEFLDFVNRSSKVIERALDEEYDVLVDYATVEEDYEDDEDDEVGEGYGRSKSKKGRRLKEIAQFYDERWCKKRMVSDINFSPKFPELLVTSYTKNASAPQDPSGLLQVWNLHLNSRPEYTFHNTSDILTAKFSPFHPSLIIGGCYSGQVALWDTRSKSAQPVQKTRLSGASSGGHTHPVYSVDIVGTQNANNIMSISTDGVVCAWSVDMLAQPQEYLELTSPHPGKTDEVSPTCAGFPPSDPTSFLVGTEEGTMYPCHRYDRAGSRAGIDQDLRYKGHTAPIMSLNFHSARGSVDLSDLVLTSSLDWTVKLWKVRPFGSSSRASATTSARYTIDTDTSVENISYLTEFPREEVVYDARWAPQRPGVFATVDGAGSVEVWDLLVDTEIPVAKATPAAQNGTAGLPRAYGLRSLNKVAWDEKDGKRMAVGGAAGVVTAYEVGSDLAGDGVKAEDWASMKKLVGRMERGLR</sequence>
<feature type="repeat" description="WD" evidence="5">
    <location>
        <begin position="530"/>
        <end position="570"/>
    </location>
</feature>
<evidence type="ECO:0000256" key="3">
    <source>
        <dbReference type="ARBA" id="ARBA00022574"/>
    </source>
</evidence>
<feature type="compositionally biased region" description="Polar residues" evidence="6">
    <location>
        <begin position="43"/>
        <end position="53"/>
    </location>
</feature>
<dbReference type="EMBL" id="CAJPDQ010000016">
    <property type="protein sequence ID" value="CAF9921223.1"/>
    <property type="molecule type" value="Genomic_DNA"/>
</dbReference>
<dbReference type="InterPro" id="IPR015943">
    <property type="entry name" value="WD40/YVTN_repeat-like_dom_sf"/>
</dbReference>
<keyword evidence="8" id="KW-1185">Reference proteome</keyword>
<evidence type="ECO:0000256" key="6">
    <source>
        <dbReference type="SAM" id="MobiDB-lite"/>
    </source>
</evidence>
<evidence type="ECO:0000256" key="2">
    <source>
        <dbReference type="ARBA" id="ARBA00022490"/>
    </source>
</evidence>
<comment type="subcellular location">
    <subcellularLocation>
        <location evidence="1">Cytoplasm</location>
    </subcellularLocation>
</comment>
<dbReference type="InterPro" id="IPR050687">
    <property type="entry name" value="Dynein_IC"/>
</dbReference>
<dbReference type="GO" id="GO:0010970">
    <property type="term" value="P:transport along microtubule"/>
    <property type="evidence" value="ECO:0007669"/>
    <property type="project" value="TreeGrafter"/>
</dbReference>
<dbReference type="PANTHER" id="PTHR12442">
    <property type="entry name" value="DYNEIN INTERMEDIATE CHAIN"/>
    <property type="match status" value="1"/>
</dbReference>
<feature type="region of interest" description="Disordered" evidence="6">
    <location>
        <begin position="21"/>
        <end position="203"/>
    </location>
</feature>
<feature type="compositionally biased region" description="Polar residues" evidence="6">
    <location>
        <begin position="86"/>
        <end position="98"/>
    </location>
</feature>
<reference evidence="7" key="1">
    <citation type="submission" date="2021-03" db="EMBL/GenBank/DDBJ databases">
        <authorList>
            <person name="Tagirdzhanova G."/>
        </authorList>
    </citation>
    <scope>NUCLEOTIDE SEQUENCE</scope>
</reference>
<evidence type="ECO:0008006" key="9">
    <source>
        <dbReference type="Google" id="ProtNLM"/>
    </source>
</evidence>
<evidence type="ECO:0000313" key="7">
    <source>
        <dbReference type="EMBL" id="CAF9921223.1"/>
    </source>
</evidence>
<dbReference type="Pfam" id="PF00400">
    <property type="entry name" value="WD40"/>
    <property type="match status" value="1"/>
</dbReference>
<dbReference type="PANTHER" id="PTHR12442:SF22">
    <property type="entry name" value="CYTOPLASMIC DYNEIN 1 INTERMEDIATE CHAIN-RELATED"/>
    <property type="match status" value="1"/>
</dbReference>
<dbReference type="GO" id="GO:0005868">
    <property type="term" value="C:cytoplasmic dynein complex"/>
    <property type="evidence" value="ECO:0007669"/>
    <property type="project" value="TreeGrafter"/>
</dbReference>
<gene>
    <name evidence="7" type="ORF">GOMPHAMPRED_002262</name>
</gene>
<dbReference type="FunFam" id="2.130.10.10:FF:000414">
    <property type="entry name" value="Cytoplasmic dynein intermediate chain"/>
    <property type="match status" value="1"/>
</dbReference>
<feature type="compositionally biased region" description="Basic and acidic residues" evidence="6">
    <location>
        <begin position="190"/>
        <end position="203"/>
    </location>
</feature>
<proteinExistence type="predicted"/>
<accession>A0A8H3FFZ7</accession>
<dbReference type="InterPro" id="IPR001680">
    <property type="entry name" value="WD40_rpt"/>
</dbReference>
<organism evidence="7 8">
    <name type="scientific">Gomphillus americanus</name>
    <dbReference type="NCBI Taxonomy" id="1940652"/>
    <lineage>
        <taxon>Eukaryota</taxon>
        <taxon>Fungi</taxon>
        <taxon>Dikarya</taxon>
        <taxon>Ascomycota</taxon>
        <taxon>Pezizomycotina</taxon>
        <taxon>Lecanoromycetes</taxon>
        <taxon>OSLEUM clade</taxon>
        <taxon>Ostropomycetidae</taxon>
        <taxon>Ostropales</taxon>
        <taxon>Graphidaceae</taxon>
        <taxon>Gomphilloideae</taxon>
        <taxon>Gomphillus</taxon>
    </lineage>
</organism>
<dbReference type="SMART" id="SM00320">
    <property type="entry name" value="WD40"/>
    <property type="match status" value="4"/>
</dbReference>
<evidence type="ECO:0000256" key="5">
    <source>
        <dbReference type="PROSITE-ProRule" id="PRU00221"/>
    </source>
</evidence>
<dbReference type="PROSITE" id="PS50082">
    <property type="entry name" value="WD_REPEATS_2"/>
    <property type="match status" value="1"/>
</dbReference>
<evidence type="ECO:0000256" key="1">
    <source>
        <dbReference type="ARBA" id="ARBA00004496"/>
    </source>
</evidence>
<feature type="compositionally biased region" description="Polar residues" evidence="6">
    <location>
        <begin position="115"/>
        <end position="126"/>
    </location>
</feature>
<protein>
    <recommendedName>
        <fullName evidence="9">Dynein intermediate chain</fullName>
    </recommendedName>
</protein>
<dbReference type="GO" id="GO:0005737">
    <property type="term" value="C:cytoplasm"/>
    <property type="evidence" value="ECO:0007669"/>
    <property type="project" value="UniProtKB-SubCell"/>
</dbReference>
<feature type="compositionally biased region" description="Basic and acidic residues" evidence="6">
    <location>
        <begin position="21"/>
        <end position="34"/>
    </location>
</feature>
<feature type="compositionally biased region" description="Basic and acidic residues" evidence="6">
    <location>
        <begin position="54"/>
        <end position="80"/>
    </location>
</feature>
<dbReference type="GO" id="GO:0045504">
    <property type="term" value="F:dynein heavy chain binding"/>
    <property type="evidence" value="ECO:0007669"/>
    <property type="project" value="TreeGrafter"/>
</dbReference>
<dbReference type="InterPro" id="IPR036322">
    <property type="entry name" value="WD40_repeat_dom_sf"/>
</dbReference>
<keyword evidence="4" id="KW-0677">Repeat</keyword>